<proteinExistence type="predicted"/>
<dbReference type="EMBL" id="MK500446">
    <property type="protein sequence ID" value="QBK89904.1"/>
    <property type="molecule type" value="Genomic_DNA"/>
</dbReference>
<name>A0A481Z376_9VIRU</name>
<gene>
    <name evidence="1" type="ORF">LCPAC101_01870</name>
</gene>
<sequence length="145" mass="16834">MGNTSSNKKCKRCTRFYKGSGEYCKLNDCYNKAGYSKKAIQWLDSVSHKIQHAERGGEKEIDITTKMRNGRIKTYTFKVDGYYKGTVYEFYGDYFHGNPTKYNADDIGPGGNTFGSLYIKTKWRENLLKGKYKVITMWESTYDNK</sequence>
<protein>
    <submittedName>
        <fullName evidence="1">Uncharacterized protein</fullName>
    </submittedName>
</protein>
<evidence type="ECO:0000313" key="1">
    <source>
        <dbReference type="EMBL" id="QBK89904.1"/>
    </source>
</evidence>
<reference evidence="1" key="1">
    <citation type="journal article" date="2019" name="MBio">
        <title>Virus Genomes from Deep Sea Sediments Expand the Ocean Megavirome and Support Independent Origins of Viral Gigantism.</title>
        <authorList>
            <person name="Backstrom D."/>
            <person name="Yutin N."/>
            <person name="Jorgensen S.L."/>
            <person name="Dharamshi J."/>
            <person name="Homa F."/>
            <person name="Zaremba-Niedwiedzka K."/>
            <person name="Spang A."/>
            <person name="Wolf Y.I."/>
            <person name="Koonin E.V."/>
            <person name="Ettema T.J."/>
        </authorList>
    </citation>
    <scope>NUCLEOTIDE SEQUENCE</scope>
</reference>
<organism evidence="1">
    <name type="scientific">Pithovirus LCPAC101</name>
    <dbReference type="NCBI Taxonomy" id="2506586"/>
    <lineage>
        <taxon>Viruses</taxon>
        <taxon>Pithoviruses</taxon>
    </lineage>
</organism>
<accession>A0A481Z376</accession>